<feature type="region of interest" description="Disordered" evidence="1">
    <location>
        <begin position="83"/>
        <end position="105"/>
    </location>
</feature>
<dbReference type="Proteomes" id="UP000198885">
    <property type="component" value="Unassembled WGS sequence"/>
</dbReference>
<name>A0A1H9RLZ4_9RHOB</name>
<keyword evidence="2" id="KW-0472">Membrane</keyword>
<dbReference type="EMBL" id="FOGU01000002">
    <property type="protein sequence ID" value="SER72949.1"/>
    <property type="molecule type" value="Genomic_DNA"/>
</dbReference>
<feature type="compositionally biased region" description="Basic and acidic residues" evidence="1">
    <location>
        <begin position="96"/>
        <end position="105"/>
    </location>
</feature>
<evidence type="ECO:0000256" key="1">
    <source>
        <dbReference type="SAM" id="MobiDB-lite"/>
    </source>
</evidence>
<proteinExistence type="predicted"/>
<dbReference type="RefSeq" id="WP_092689074.1">
    <property type="nucleotide sequence ID" value="NZ_FOGU01000002.1"/>
</dbReference>
<gene>
    <name evidence="3" type="ORF">SAMN04490244_102316</name>
</gene>
<feature type="transmembrane region" description="Helical" evidence="2">
    <location>
        <begin position="7"/>
        <end position="32"/>
    </location>
</feature>
<dbReference type="AlphaFoldDB" id="A0A1H9RLZ4"/>
<dbReference type="OrthoDB" id="8115457at2"/>
<accession>A0A1H9RLZ4</accession>
<keyword evidence="4" id="KW-1185">Reference proteome</keyword>
<protein>
    <submittedName>
        <fullName evidence="3">Uncharacterized protein</fullName>
    </submittedName>
</protein>
<evidence type="ECO:0000256" key="2">
    <source>
        <dbReference type="SAM" id="Phobius"/>
    </source>
</evidence>
<evidence type="ECO:0000313" key="3">
    <source>
        <dbReference type="EMBL" id="SER72949.1"/>
    </source>
</evidence>
<reference evidence="3 4" key="1">
    <citation type="submission" date="2016-10" db="EMBL/GenBank/DDBJ databases">
        <authorList>
            <person name="de Groot N.N."/>
        </authorList>
    </citation>
    <scope>NUCLEOTIDE SEQUENCE [LARGE SCALE GENOMIC DNA]</scope>
    <source>
        <strain evidence="3 4">DSM 23042</strain>
    </source>
</reference>
<sequence>MQTRHPLIAFYIRSCLLGFALAAVFTGGVLWLDVGHLRHLVTNVDGGFLALFLLWAFNGIVFSGAQATVSVLLMAEDMPADRGPRGGTTVPIPVRVDGRPTSRRA</sequence>
<feature type="transmembrane region" description="Helical" evidence="2">
    <location>
        <begin position="52"/>
        <end position="75"/>
    </location>
</feature>
<evidence type="ECO:0000313" key="4">
    <source>
        <dbReference type="Proteomes" id="UP000198885"/>
    </source>
</evidence>
<dbReference type="STRING" id="641238.SAMN04490244_102316"/>
<keyword evidence="2" id="KW-0812">Transmembrane</keyword>
<organism evidence="3 4">
    <name type="scientific">Tranquillimonas rosea</name>
    <dbReference type="NCBI Taxonomy" id="641238"/>
    <lineage>
        <taxon>Bacteria</taxon>
        <taxon>Pseudomonadati</taxon>
        <taxon>Pseudomonadota</taxon>
        <taxon>Alphaproteobacteria</taxon>
        <taxon>Rhodobacterales</taxon>
        <taxon>Roseobacteraceae</taxon>
        <taxon>Tranquillimonas</taxon>
    </lineage>
</organism>
<keyword evidence="2" id="KW-1133">Transmembrane helix</keyword>